<dbReference type="RefSeq" id="WP_324718074.1">
    <property type="nucleotide sequence ID" value="NZ_CP141615.1"/>
</dbReference>
<proteinExistence type="predicted"/>
<dbReference type="EMBL" id="CP141615">
    <property type="protein sequence ID" value="WRP18802.1"/>
    <property type="molecule type" value="Genomic_DNA"/>
</dbReference>
<dbReference type="Gene3D" id="1.20.120.330">
    <property type="entry name" value="Nucleotidyltransferases domain 2"/>
    <property type="match status" value="1"/>
</dbReference>
<evidence type="ECO:0000313" key="2">
    <source>
        <dbReference type="Proteomes" id="UP001332192"/>
    </source>
</evidence>
<reference evidence="1 2" key="1">
    <citation type="journal article" date="2024" name="Front. Microbiol.">
        <title>Novel thermophilic genera Geochorda gen. nov. and Carboxydochorda gen. nov. from the deep terrestrial subsurface reveal the ecophysiological diversity in the class Limnochordia.</title>
        <authorList>
            <person name="Karnachuk O.V."/>
            <person name="Lukina A.P."/>
            <person name="Avakyan M.R."/>
            <person name="Kadnikov V.V."/>
            <person name="Begmatov S."/>
            <person name="Beletsky A.V."/>
            <person name="Vlasova K.G."/>
            <person name="Novikov A.A."/>
            <person name="Shcherbakova V.A."/>
            <person name="Mardanov A.V."/>
            <person name="Ravin N.V."/>
        </authorList>
    </citation>
    <scope>NUCLEOTIDE SEQUENCE [LARGE SCALE GENOMIC DNA]</scope>
    <source>
        <strain evidence="1 2">L945</strain>
    </source>
</reference>
<name>A0ABZ1C3X6_9FIRM</name>
<sequence>MGFDWGEFIDLAEYLGQFNPRGTPGFTKQAMHRAGVSRAYFGAFGLLRRWAETQGFQAQRDANDHLELVRFLQAHGFNAVAGRLIDLRRSRNRCDYDDTVPGLDYLSSAAVQEARWLSAFARTNGSS</sequence>
<keyword evidence="2" id="KW-1185">Reference proteome</keyword>
<dbReference type="Proteomes" id="UP001332192">
    <property type="component" value="Chromosome"/>
</dbReference>
<gene>
    <name evidence="1" type="ORF">U7230_07365</name>
</gene>
<protein>
    <submittedName>
        <fullName evidence="1">Uncharacterized protein</fullName>
    </submittedName>
</protein>
<evidence type="ECO:0000313" key="1">
    <source>
        <dbReference type="EMBL" id="WRP18802.1"/>
    </source>
</evidence>
<organism evidence="1 2">
    <name type="scientific">Carboxydichorda subterranea</name>
    <dbReference type="NCBI Taxonomy" id="3109565"/>
    <lineage>
        <taxon>Bacteria</taxon>
        <taxon>Bacillati</taxon>
        <taxon>Bacillota</taxon>
        <taxon>Limnochordia</taxon>
        <taxon>Limnochordales</taxon>
        <taxon>Geochordaceae</taxon>
        <taxon>Carboxydichorda</taxon>
    </lineage>
</organism>
<accession>A0ABZ1C3X6</accession>